<evidence type="ECO:0000256" key="2">
    <source>
        <dbReference type="SAM" id="MobiDB-lite"/>
    </source>
</evidence>
<feature type="compositionally biased region" description="Low complexity" evidence="2">
    <location>
        <begin position="155"/>
        <end position="167"/>
    </location>
</feature>
<dbReference type="InterPro" id="IPR029052">
    <property type="entry name" value="Metallo-depent_PP-like"/>
</dbReference>
<keyword evidence="1" id="KW-0378">Hydrolase</keyword>
<dbReference type="PROSITE" id="PS00125">
    <property type="entry name" value="SER_THR_PHOSPHATASE"/>
    <property type="match status" value="1"/>
</dbReference>
<dbReference type="EMBL" id="ATMH01008687">
    <property type="protein sequence ID" value="EPY21124.1"/>
    <property type="molecule type" value="Genomic_DNA"/>
</dbReference>
<dbReference type="OrthoDB" id="271734at2759"/>
<feature type="compositionally biased region" description="Polar residues" evidence="2">
    <location>
        <begin position="16"/>
        <end position="25"/>
    </location>
</feature>
<evidence type="ECO:0000313" key="4">
    <source>
        <dbReference type="EMBL" id="EPY21124.1"/>
    </source>
</evidence>
<dbReference type="PANTHER" id="PTHR11668:SF514">
    <property type="entry name" value="SERINE_THREONINE-PROTEIN PHOSPHATASE"/>
    <property type="match status" value="1"/>
</dbReference>
<reference evidence="4 5" key="1">
    <citation type="journal article" date="2013" name="PLoS ONE">
        <title>Predicting the Proteins of Angomonas deanei, Strigomonas culicis and Their Respective Endosymbionts Reveals New Aspects of the Trypanosomatidae Family.</title>
        <authorList>
            <person name="Motta M.C."/>
            <person name="Martins A.C."/>
            <person name="de Souza S.S."/>
            <person name="Catta-Preta C.M."/>
            <person name="Silva R."/>
            <person name="Klein C.C."/>
            <person name="de Almeida L.G."/>
            <person name="de Lima Cunha O."/>
            <person name="Ciapina L.P."/>
            <person name="Brocchi M."/>
            <person name="Colabardini A.C."/>
            <person name="de Araujo Lima B."/>
            <person name="Machado C.R."/>
            <person name="de Almeida Soares C.M."/>
            <person name="Probst C.M."/>
            <person name="de Menezes C.B."/>
            <person name="Thompson C.E."/>
            <person name="Bartholomeu D.C."/>
            <person name="Gradia D.F."/>
            <person name="Pavoni D.P."/>
            <person name="Grisard E.C."/>
            <person name="Fantinatti-Garboggini F."/>
            <person name="Marchini F.K."/>
            <person name="Rodrigues-Luiz G.F."/>
            <person name="Wagner G."/>
            <person name="Goldman G.H."/>
            <person name="Fietto J.L."/>
            <person name="Elias M.C."/>
            <person name="Goldman M.H."/>
            <person name="Sagot M.F."/>
            <person name="Pereira M."/>
            <person name="Stoco P.H."/>
            <person name="de Mendonca-Neto R.P."/>
            <person name="Teixeira S.M."/>
            <person name="Maciel T.E."/>
            <person name="de Oliveira Mendes T.A."/>
            <person name="Urmenyi T.P."/>
            <person name="de Souza W."/>
            <person name="Schenkman S."/>
            <person name="de Vasconcelos A.T."/>
        </authorList>
    </citation>
    <scope>NUCLEOTIDE SEQUENCE [LARGE SCALE GENOMIC DNA]</scope>
</reference>
<dbReference type="Gene3D" id="3.60.21.10">
    <property type="match status" value="2"/>
</dbReference>
<keyword evidence="5" id="KW-1185">Reference proteome</keyword>
<dbReference type="GO" id="GO:0004722">
    <property type="term" value="F:protein serine/threonine phosphatase activity"/>
    <property type="evidence" value="ECO:0007669"/>
    <property type="project" value="UniProtKB-EC"/>
</dbReference>
<dbReference type="PANTHER" id="PTHR11668">
    <property type="entry name" value="SERINE/THREONINE PROTEIN PHOSPHATASE"/>
    <property type="match status" value="1"/>
</dbReference>
<feature type="region of interest" description="Disordered" evidence="2">
    <location>
        <begin position="1"/>
        <end position="30"/>
    </location>
</feature>
<feature type="region of interest" description="Disordered" evidence="2">
    <location>
        <begin position="518"/>
        <end position="538"/>
    </location>
</feature>
<dbReference type="InterPro" id="IPR004843">
    <property type="entry name" value="Calcineurin-like_PHP"/>
</dbReference>
<gene>
    <name evidence="4" type="ORF">STCU_08687</name>
</gene>
<feature type="region of interest" description="Disordered" evidence="2">
    <location>
        <begin position="319"/>
        <end position="346"/>
    </location>
</feature>
<comment type="catalytic activity">
    <reaction evidence="1">
        <text>O-phospho-L-threonyl-[protein] + H2O = L-threonyl-[protein] + phosphate</text>
        <dbReference type="Rhea" id="RHEA:47004"/>
        <dbReference type="Rhea" id="RHEA-COMP:11060"/>
        <dbReference type="Rhea" id="RHEA-COMP:11605"/>
        <dbReference type="ChEBI" id="CHEBI:15377"/>
        <dbReference type="ChEBI" id="CHEBI:30013"/>
        <dbReference type="ChEBI" id="CHEBI:43474"/>
        <dbReference type="ChEBI" id="CHEBI:61977"/>
        <dbReference type="EC" id="3.1.3.16"/>
    </reaction>
</comment>
<accession>S9TX32</accession>
<feature type="region of interest" description="Disordered" evidence="2">
    <location>
        <begin position="144"/>
        <end position="171"/>
    </location>
</feature>
<feature type="region of interest" description="Disordered" evidence="2">
    <location>
        <begin position="420"/>
        <end position="446"/>
    </location>
</feature>
<organism evidence="4 5">
    <name type="scientific">Strigomonas culicis</name>
    <dbReference type="NCBI Taxonomy" id="28005"/>
    <lineage>
        <taxon>Eukaryota</taxon>
        <taxon>Discoba</taxon>
        <taxon>Euglenozoa</taxon>
        <taxon>Kinetoplastea</taxon>
        <taxon>Metakinetoplastina</taxon>
        <taxon>Trypanosomatida</taxon>
        <taxon>Trypanosomatidae</taxon>
        <taxon>Strigomonadinae</taxon>
        <taxon>Strigomonas</taxon>
    </lineage>
</organism>
<feature type="compositionally biased region" description="Low complexity" evidence="2">
    <location>
        <begin position="622"/>
        <end position="636"/>
    </location>
</feature>
<proteinExistence type="inferred from homology"/>
<comment type="caution">
    <text evidence="4">The sequence shown here is derived from an EMBL/GenBank/DDBJ whole genome shotgun (WGS) entry which is preliminary data.</text>
</comment>
<dbReference type="PRINTS" id="PR00114">
    <property type="entry name" value="STPHPHTASE"/>
</dbReference>
<dbReference type="Proteomes" id="UP000015354">
    <property type="component" value="Unassembled WGS sequence"/>
</dbReference>
<dbReference type="GO" id="GO:0005634">
    <property type="term" value="C:nucleus"/>
    <property type="evidence" value="ECO:0007669"/>
    <property type="project" value="TreeGrafter"/>
</dbReference>
<evidence type="ECO:0000259" key="3">
    <source>
        <dbReference type="PROSITE" id="PS00125"/>
    </source>
</evidence>
<dbReference type="Pfam" id="PF00149">
    <property type="entry name" value="Metallophos"/>
    <property type="match status" value="1"/>
</dbReference>
<dbReference type="GO" id="GO:0005737">
    <property type="term" value="C:cytoplasm"/>
    <property type="evidence" value="ECO:0007669"/>
    <property type="project" value="TreeGrafter"/>
</dbReference>
<dbReference type="InterPro" id="IPR006186">
    <property type="entry name" value="Ser/Thr-sp_prot-phosphatase"/>
</dbReference>
<protein>
    <recommendedName>
        <fullName evidence="1">Serine/threonine-protein phosphatase</fullName>
        <ecNumber evidence="1">3.1.3.16</ecNumber>
    </recommendedName>
</protein>
<evidence type="ECO:0000256" key="1">
    <source>
        <dbReference type="RuleBase" id="RU004273"/>
    </source>
</evidence>
<dbReference type="EC" id="3.1.3.16" evidence="1"/>
<feature type="region of interest" description="Disordered" evidence="2">
    <location>
        <begin position="622"/>
        <end position="664"/>
    </location>
</feature>
<sequence>MSDGGGTAPVGGFTSERATTASALSGTLPAPSDTEEDLYYFYDPEEVPPTKRKYVQVISHLIAGYFDHHCVHNLDVMDILPGGVDEACRVCRDARDLLQREPVVLNVDVASTEDLVIVGDIHGQYHDLVHSVLAVQLQKMKEKRDRAALKAPGTESNSPEQPPSNSSGVAGLQADPLRVDEEEMPALPIAGTDATPQELTPADVGKPRHTDPCQLSADLPRCSPTAVSAGGSEAAPPAANTSTGMLRFLFLGDYVDRGPRSVEVIILLLVLKLEYPNHVFLLRGNHEEAQTSRTYGFFEECRAKLFAVNAYDLAPPILGSQSPTAQRGPTPPVASSPPTASGPYYTPTNASDGASNAWLYFNTVFCWLPLAAVVRCGAGYLFCTHGGLSTHTKRIEHLQSLHREEYGSLDAEGTLNFIGGDSPTEQDRGQEDFSGPLTEGGGDTVNEEEPMTMAQESEIIDGLLWSDPTDMFEGCFCNLRGCGYTFGKDVTERFLTMNTGYAFRPTVHNSNRMATKEPVSVGAGGNVEKPSQPSSPIYDRPMADTKFHYLIRAHQCVRAGYHWSQKNRMLTIFSAPNYCGTNKNKGAIALLCGKEHDFTTGDGTVEINLRFIVYDSFKFKSRSSFGGRSSGTTRTGATGGAGGHTAGGQKTGATSVKTPLKQPARNLIKNPILEDYFGDTRNDENHLE</sequence>
<comment type="similarity">
    <text evidence="1">Belongs to the PPP phosphatase family.</text>
</comment>
<feature type="domain" description="Serine/threonine specific protein phosphatases" evidence="3">
    <location>
        <begin position="282"/>
        <end position="287"/>
    </location>
</feature>
<dbReference type="InterPro" id="IPR050341">
    <property type="entry name" value="PP1_catalytic_subunit"/>
</dbReference>
<dbReference type="SMART" id="SM00156">
    <property type="entry name" value="PP2Ac"/>
    <property type="match status" value="1"/>
</dbReference>
<evidence type="ECO:0000313" key="5">
    <source>
        <dbReference type="Proteomes" id="UP000015354"/>
    </source>
</evidence>
<name>S9TX32_9TRYP</name>
<dbReference type="SUPFAM" id="SSF56300">
    <property type="entry name" value="Metallo-dependent phosphatases"/>
    <property type="match status" value="1"/>
</dbReference>
<dbReference type="AlphaFoldDB" id="S9TX32"/>
<feature type="compositionally biased region" description="Gly residues" evidence="2">
    <location>
        <begin position="637"/>
        <end position="650"/>
    </location>
</feature>